<dbReference type="AlphaFoldDB" id="A0A0D2FLJ2"/>
<keyword evidence="3" id="KW-1185">Reference proteome</keyword>
<feature type="region of interest" description="Disordered" evidence="1">
    <location>
        <begin position="1"/>
        <end position="31"/>
    </location>
</feature>
<dbReference type="RefSeq" id="XP_016614221.1">
    <property type="nucleotide sequence ID" value="XM_016769585.1"/>
</dbReference>
<feature type="compositionally biased region" description="Basic and acidic residues" evidence="1">
    <location>
        <begin position="151"/>
        <end position="190"/>
    </location>
</feature>
<feature type="region of interest" description="Disordered" evidence="1">
    <location>
        <begin position="119"/>
        <end position="190"/>
    </location>
</feature>
<dbReference type="GeneID" id="27704804"/>
<evidence type="ECO:0000313" key="2">
    <source>
        <dbReference type="EMBL" id="KIW87552.1"/>
    </source>
</evidence>
<gene>
    <name evidence="2" type="ORF">Z519_11876</name>
</gene>
<reference evidence="2" key="1">
    <citation type="submission" date="2015-01" db="EMBL/GenBank/DDBJ databases">
        <title>The Genome Sequence of Cladophialophora bantiana CBS 173.52.</title>
        <authorList>
            <consortium name="The Broad Institute Genomics Platform"/>
            <person name="Cuomo C."/>
            <person name="de Hoog S."/>
            <person name="Gorbushina A."/>
            <person name="Stielow B."/>
            <person name="Teixiera M."/>
            <person name="Abouelleil A."/>
            <person name="Chapman S.B."/>
            <person name="Priest M."/>
            <person name="Young S.K."/>
            <person name="Wortman J."/>
            <person name="Nusbaum C."/>
            <person name="Birren B."/>
        </authorList>
    </citation>
    <scope>NUCLEOTIDE SEQUENCE [LARGE SCALE GENOMIC DNA]</scope>
    <source>
        <strain evidence="2">CBS 173.52</strain>
    </source>
</reference>
<sequence length="190" mass="21549">MASRRPTEEDSKVDQGSVGQEPSASNTTERIQIWSPSIRHWRFDTAVIAPGSACNIITFPKLTALLGPHVEYSKAGDNNPHQHPGFRGMISLRIEHTGYEWGSNHEFCILQDNAPPIVMRKSSKPDNREPLVLPMGNWAASSKADKKRRQENREKAKKREGQKSKDKDKKEEYDKDEEGREQLDKAAQKT</sequence>
<name>A0A0D2FLJ2_CLAB1</name>
<feature type="compositionally biased region" description="Polar residues" evidence="1">
    <location>
        <begin position="17"/>
        <end position="30"/>
    </location>
</feature>
<feature type="compositionally biased region" description="Basic and acidic residues" evidence="1">
    <location>
        <begin position="1"/>
        <end position="13"/>
    </location>
</feature>
<dbReference type="EMBL" id="KN847003">
    <property type="protein sequence ID" value="KIW87552.1"/>
    <property type="molecule type" value="Genomic_DNA"/>
</dbReference>
<dbReference type="VEuPathDB" id="FungiDB:Z519_11876"/>
<organism evidence="2 3">
    <name type="scientific">Cladophialophora bantiana (strain ATCC 10958 / CBS 173.52 / CDC B-1940 / NIH 8579)</name>
    <name type="common">Xylohypha bantiana</name>
    <dbReference type="NCBI Taxonomy" id="1442370"/>
    <lineage>
        <taxon>Eukaryota</taxon>
        <taxon>Fungi</taxon>
        <taxon>Dikarya</taxon>
        <taxon>Ascomycota</taxon>
        <taxon>Pezizomycotina</taxon>
        <taxon>Eurotiomycetes</taxon>
        <taxon>Chaetothyriomycetidae</taxon>
        <taxon>Chaetothyriales</taxon>
        <taxon>Herpotrichiellaceae</taxon>
        <taxon>Cladophialophora</taxon>
    </lineage>
</organism>
<dbReference type="HOGENOM" id="CLU_1427822_0_0_1"/>
<evidence type="ECO:0000313" key="3">
    <source>
        <dbReference type="Proteomes" id="UP000053789"/>
    </source>
</evidence>
<accession>A0A0D2FLJ2</accession>
<evidence type="ECO:0000256" key="1">
    <source>
        <dbReference type="SAM" id="MobiDB-lite"/>
    </source>
</evidence>
<dbReference type="Proteomes" id="UP000053789">
    <property type="component" value="Unassembled WGS sequence"/>
</dbReference>
<proteinExistence type="predicted"/>
<protein>
    <submittedName>
        <fullName evidence="2">Uncharacterized protein</fullName>
    </submittedName>
</protein>